<feature type="region of interest" description="Disordered" evidence="6">
    <location>
        <begin position="31"/>
        <end position="52"/>
    </location>
</feature>
<evidence type="ECO:0000259" key="8">
    <source>
        <dbReference type="PROSITE" id="PS50043"/>
    </source>
</evidence>
<gene>
    <name evidence="10" type="ORF">H0264_25260</name>
</gene>
<dbReference type="Gene3D" id="3.40.50.2300">
    <property type="match status" value="1"/>
</dbReference>
<dbReference type="GO" id="GO:0000160">
    <property type="term" value="P:phosphorelay signal transduction system"/>
    <property type="evidence" value="ECO:0007669"/>
    <property type="project" value="InterPro"/>
</dbReference>
<dbReference type="InterPro" id="IPR001789">
    <property type="entry name" value="Sig_transdc_resp-reg_receiver"/>
</dbReference>
<feature type="domain" description="HTH luxR-type" evidence="8">
    <location>
        <begin position="206"/>
        <end position="271"/>
    </location>
</feature>
<evidence type="ECO:0000259" key="9">
    <source>
        <dbReference type="PROSITE" id="PS50110"/>
    </source>
</evidence>
<evidence type="ECO:0000256" key="5">
    <source>
        <dbReference type="PROSITE-ProRule" id="PRU00169"/>
    </source>
</evidence>
<dbReference type="GO" id="GO:0006355">
    <property type="term" value="P:regulation of DNA-templated transcription"/>
    <property type="evidence" value="ECO:0007669"/>
    <property type="project" value="InterPro"/>
</dbReference>
<name>A0A7D6VBZ2_9NOCA</name>
<feature type="domain" description="Response regulatory" evidence="9">
    <location>
        <begin position="63"/>
        <end position="179"/>
    </location>
</feature>
<dbReference type="InterPro" id="IPR000792">
    <property type="entry name" value="Tscrpt_reg_LuxR_C"/>
</dbReference>
<sequence>MPTPTANRPLLLRLVSTLVLALSATVLSAGTAHATPPSSGRTATLGPAPTAKSEIAPANSTISVLIANAHTVFRAGLRSVIDTQPDLSCLAEVGDGPAAIQELRRLRPHIAILDLDMPGLADPAVIDTVADLAPTTRILTLATERSDENLYRALTLGATAFLPKTLPAHDFLAAIRTAAHREALIDPHHTRRLITRLSHGTNPFPAAPELSTLTPREHEVLLLVANAHTNPEIAEILGVGEQTIKTHVSHILAKLGVRDRVQAVVYAHTHRIVPTG</sequence>
<evidence type="ECO:0000313" key="10">
    <source>
        <dbReference type="EMBL" id="QLY28635.1"/>
    </source>
</evidence>
<keyword evidence="11" id="KW-1185">Reference proteome</keyword>
<keyword evidence="4" id="KW-0804">Transcription</keyword>
<dbReference type="InterPro" id="IPR039420">
    <property type="entry name" value="WalR-like"/>
</dbReference>
<dbReference type="PROSITE" id="PS50043">
    <property type="entry name" value="HTH_LUXR_2"/>
    <property type="match status" value="1"/>
</dbReference>
<keyword evidence="7" id="KW-0732">Signal</keyword>
<dbReference type="SUPFAM" id="SSF52172">
    <property type="entry name" value="CheY-like"/>
    <property type="match status" value="1"/>
</dbReference>
<dbReference type="SMART" id="SM00421">
    <property type="entry name" value="HTH_LUXR"/>
    <property type="match status" value="1"/>
</dbReference>
<feature type="signal peptide" evidence="7">
    <location>
        <begin position="1"/>
        <end position="34"/>
    </location>
</feature>
<dbReference type="Proteomes" id="UP000515512">
    <property type="component" value="Chromosome"/>
</dbReference>
<evidence type="ECO:0000256" key="7">
    <source>
        <dbReference type="SAM" id="SignalP"/>
    </source>
</evidence>
<dbReference type="AlphaFoldDB" id="A0A7D6VBZ2"/>
<accession>A0A7D6VBZ2</accession>
<dbReference type="PANTHER" id="PTHR43214">
    <property type="entry name" value="TWO-COMPONENT RESPONSE REGULATOR"/>
    <property type="match status" value="1"/>
</dbReference>
<dbReference type="InterPro" id="IPR016032">
    <property type="entry name" value="Sig_transdc_resp-reg_C-effctor"/>
</dbReference>
<reference evidence="10 11" key="1">
    <citation type="submission" date="2020-07" db="EMBL/GenBank/DDBJ databases">
        <authorList>
            <person name="Zhuang K."/>
            <person name="Ran Y."/>
        </authorList>
    </citation>
    <scope>NUCLEOTIDE SEQUENCE [LARGE SCALE GENOMIC DNA]</scope>
    <source>
        <strain evidence="10 11">WCH-YHL-001</strain>
    </source>
</reference>
<dbReference type="PROSITE" id="PS50110">
    <property type="entry name" value="RESPONSE_REGULATORY"/>
    <property type="match status" value="1"/>
</dbReference>
<dbReference type="InterPro" id="IPR058245">
    <property type="entry name" value="NreC/VraR/RcsB-like_REC"/>
</dbReference>
<evidence type="ECO:0000313" key="11">
    <source>
        <dbReference type="Proteomes" id="UP000515512"/>
    </source>
</evidence>
<dbReference type="PRINTS" id="PR00038">
    <property type="entry name" value="HTHLUXR"/>
</dbReference>
<dbReference type="CDD" id="cd06170">
    <property type="entry name" value="LuxR_C_like"/>
    <property type="match status" value="1"/>
</dbReference>
<dbReference type="SUPFAM" id="SSF46894">
    <property type="entry name" value="C-terminal effector domain of the bipartite response regulators"/>
    <property type="match status" value="1"/>
</dbReference>
<dbReference type="CDD" id="cd17535">
    <property type="entry name" value="REC_NarL-like"/>
    <property type="match status" value="1"/>
</dbReference>
<dbReference type="InterPro" id="IPR011006">
    <property type="entry name" value="CheY-like_superfamily"/>
</dbReference>
<keyword evidence="1 5" id="KW-0597">Phosphoprotein</keyword>
<dbReference type="KEGG" id="nhu:H0264_25260"/>
<dbReference type="RefSeq" id="WP_181579841.1">
    <property type="nucleotide sequence ID" value="NZ_CP059399.1"/>
</dbReference>
<feature type="modified residue" description="4-aspartylphosphate" evidence="5">
    <location>
        <position position="114"/>
    </location>
</feature>
<keyword evidence="3" id="KW-0238">DNA-binding</keyword>
<evidence type="ECO:0000256" key="6">
    <source>
        <dbReference type="SAM" id="MobiDB-lite"/>
    </source>
</evidence>
<evidence type="ECO:0000256" key="4">
    <source>
        <dbReference type="ARBA" id="ARBA00023163"/>
    </source>
</evidence>
<protein>
    <submittedName>
        <fullName evidence="10">Response regulator transcription factor</fullName>
    </submittedName>
</protein>
<dbReference type="Pfam" id="PF00072">
    <property type="entry name" value="Response_reg"/>
    <property type="match status" value="1"/>
</dbReference>
<organism evidence="10 11">
    <name type="scientific">Nocardia huaxiensis</name>
    <dbReference type="NCBI Taxonomy" id="2755382"/>
    <lineage>
        <taxon>Bacteria</taxon>
        <taxon>Bacillati</taxon>
        <taxon>Actinomycetota</taxon>
        <taxon>Actinomycetes</taxon>
        <taxon>Mycobacteriales</taxon>
        <taxon>Nocardiaceae</taxon>
        <taxon>Nocardia</taxon>
    </lineage>
</organism>
<proteinExistence type="predicted"/>
<evidence type="ECO:0000256" key="2">
    <source>
        <dbReference type="ARBA" id="ARBA00023015"/>
    </source>
</evidence>
<dbReference type="EMBL" id="CP059399">
    <property type="protein sequence ID" value="QLY28635.1"/>
    <property type="molecule type" value="Genomic_DNA"/>
</dbReference>
<dbReference type="SMART" id="SM00448">
    <property type="entry name" value="REC"/>
    <property type="match status" value="1"/>
</dbReference>
<keyword evidence="2" id="KW-0805">Transcription regulation</keyword>
<dbReference type="Pfam" id="PF00196">
    <property type="entry name" value="GerE"/>
    <property type="match status" value="1"/>
</dbReference>
<evidence type="ECO:0000256" key="3">
    <source>
        <dbReference type="ARBA" id="ARBA00023125"/>
    </source>
</evidence>
<feature type="chain" id="PRO_5027783043" evidence="7">
    <location>
        <begin position="35"/>
        <end position="276"/>
    </location>
</feature>
<dbReference type="GO" id="GO:0003677">
    <property type="term" value="F:DNA binding"/>
    <property type="evidence" value="ECO:0007669"/>
    <property type="project" value="UniProtKB-KW"/>
</dbReference>
<evidence type="ECO:0000256" key="1">
    <source>
        <dbReference type="ARBA" id="ARBA00022553"/>
    </source>
</evidence>
<dbReference type="PANTHER" id="PTHR43214:SF24">
    <property type="entry name" value="TRANSCRIPTIONAL REGULATORY PROTEIN NARL-RELATED"/>
    <property type="match status" value="1"/>
</dbReference>